<dbReference type="EC" id="3.6.4.-" evidence="9"/>
<dbReference type="PANTHER" id="PTHR42848">
    <property type="match status" value="1"/>
</dbReference>
<evidence type="ECO:0000256" key="1">
    <source>
        <dbReference type="ARBA" id="ARBA00022490"/>
    </source>
</evidence>
<keyword evidence="12" id="KW-1185">Reference proteome</keyword>
<comment type="subunit">
    <text evidence="9">Homohexamer. Forms an RuvA(8)-RuvB(12)-Holliday junction (HJ) complex. HJ DNA is sandwiched between 2 RuvA tetramers; dsDNA enters through RuvA and exits via RuvB. An RuvB hexamer assembles on each DNA strand where it exits the tetramer. Each RuvB hexamer is contacted by two RuvA subunits (via domain III) on 2 adjacent RuvB subunits; this complex drives branch migration. In the full resolvosome a probable DNA-RuvA(4)-RuvB(12)-RuvC(2) complex forms which resolves the HJ.</text>
</comment>
<evidence type="ECO:0000259" key="10">
    <source>
        <dbReference type="SMART" id="SM00382"/>
    </source>
</evidence>
<comment type="function">
    <text evidence="9">The RuvA-RuvB-RuvC complex processes Holliday junction (HJ) DNA during genetic recombination and DNA repair, while the RuvA-RuvB complex plays an important role in the rescue of blocked DNA replication forks via replication fork reversal (RFR). RuvA specifically binds to HJ cruciform DNA, conferring on it an open structure. The RuvB hexamer acts as an ATP-dependent pump, pulling dsDNA into and through the RuvAB complex. RuvB forms 2 homohexamers on either side of HJ DNA bound by 1 or 2 RuvA tetramers; 4 subunits per hexamer contact DNA at a time. Coordinated motions by a converter formed by DNA-disengaged RuvB subunits stimulates ATP hydrolysis and nucleotide exchange. Immobilization of the converter enables RuvB to convert the ATP-contained energy into a lever motion, pulling 2 nucleotides of DNA out of the RuvA tetramer per ATP hydrolyzed, thus driving DNA branch migration. The RuvB motors rotate together with the DNA substrate, which together with the progressing nucleotide cycle form the mechanistic basis for DNA recombination by continuous HJ branch migration. Branch migration allows RuvC to scan DNA until it finds its consensus sequence, where it cleaves and resolves cruciform DNA.</text>
</comment>
<dbReference type="GO" id="GO:0009378">
    <property type="term" value="F:four-way junction helicase activity"/>
    <property type="evidence" value="ECO:0007669"/>
    <property type="project" value="InterPro"/>
</dbReference>
<dbReference type="Gene3D" id="1.10.8.60">
    <property type="match status" value="1"/>
</dbReference>
<keyword evidence="5 9" id="KW-0067">ATP-binding</keyword>
<feature type="binding site" evidence="9">
    <location>
        <position position="224"/>
    </location>
    <ligand>
        <name>ATP</name>
        <dbReference type="ChEBI" id="CHEBI:30616"/>
    </ligand>
</feature>
<organism evidence="11 12">
    <name type="scientific">Entomospira nematocerorum</name>
    <dbReference type="NCBI Taxonomy" id="2719987"/>
    <lineage>
        <taxon>Bacteria</taxon>
        <taxon>Pseudomonadati</taxon>
        <taxon>Spirochaetota</taxon>
        <taxon>Spirochaetia</taxon>
        <taxon>Spirochaetales</taxon>
        <taxon>Spirochaetaceae</taxon>
        <taxon>Entomospira</taxon>
    </lineage>
</organism>
<comment type="similarity">
    <text evidence="9">Belongs to the RuvB family.</text>
</comment>
<feature type="binding site" evidence="9">
    <location>
        <position position="26"/>
    </location>
    <ligand>
        <name>ATP</name>
        <dbReference type="ChEBI" id="CHEBI:30616"/>
    </ligand>
</feature>
<feature type="binding site" evidence="9">
    <location>
        <position position="318"/>
    </location>
    <ligand>
        <name>DNA</name>
        <dbReference type="ChEBI" id="CHEBI:16991"/>
    </ligand>
</feature>
<dbReference type="SUPFAM" id="SSF46785">
    <property type="entry name" value="Winged helix' DNA-binding domain"/>
    <property type="match status" value="1"/>
</dbReference>
<evidence type="ECO:0000313" key="11">
    <source>
        <dbReference type="EMBL" id="NIZ47422.1"/>
    </source>
</evidence>
<sequence>MESNLLPESILTGDIQLDEEGQDNILRPRSLNEFQGQSDLKENLDIFIRAAKARQEALDHLFISGPPGLGKTTLAGIVASELGVNFVLTSAPALEKPKDLAGLLTSLSEHSLFFIDEIHRLKPTIEEMLYIAMEDFEMDIIVGQGIGARNVRIPLPRFTLVGATTKPGSVSAPLHTRFGITIRINPYTQQELQAIIRRSAKLLHITISTEASLLLAQCARGTPRVANRLLKRVRDFAQVHQKTEVDYAITTIALQKLQVDHLGLEEQDRFILKTIINSYHGGPVGLQTLAIAVGESAESLEDFYEPYLVQQGLLMRTRQGRTATHLAYQHMGITLPKTHDSRSLFE</sequence>
<evidence type="ECO:0000256" key="5">
    <source>
        <dbReference type="ARBA" id="ARBA00022840"/>
    </source>
</evidence>
<comment type="subcellular location">
    <subcellularLocation>
        <location evidence="9">Cytoplasm</location>
    </subcellularLocation>
</comment>
<dbReference type="InterPro" id="IPR036388">
    <property type="entry name" value="WH-like_DNA-bd_sf"/>
</dbReference>
<keyword evidence="3 9" id="KW-0227">DNA damage</keyword>
<feature type="binding site" evidence="9">
    <location>
        <position position="71"/>
    </location>
    <ligand>
        <name>ATP</name>
        <dbReference type="ChEBI" id="CHEBI:30616"/>
    </ligand>
</feature>
<dbReference type="CDD" id="cd00009">
    <property type="entry name" value="AAA"/>
    <property type="match status" value="1"/>
</dbReference>
<dbReference type="SUPFAM" id="SSF52540">
    <property type="entry name" value="P-loop containing nucleoside triphosphate hydrolases"/>
    <property type="match status" value="1"/>
</dbReference>
<evidence type="ECO:0000256" key="9">
    <source>
        <dbReference type="HAMAP-Rule" id="MF_00016"/>
    </source>
</evidence>
<dbReference type="InterPro" id="IPR008824">
    <property type="entry name" value="RuvB-like_N"/>
</dbReference>
<dbReference type="NCBIfam" id="NF000868">
    <property type="entry name" value="PRK00080.1"/>
    <property type="match status" value="1"/>
</dbReference>
<dbReference type="NCBIfam" id="TIGR00635">
    <property type="entry name" value="ruvB"/>
    <property type="match status" value="1"/>
</dbReference>
<dbReference type="InterPro" id="IPR004605">
    <property type="entry name" value="DNA_helicase_Holl-junc_RuvB"/>
</dbReference>
<feature type="region of interest" description="Large ATPase domain (RuvB-L)" evidence="9">
    <location>
        <begin position="7"/>
        <end position="187"/>
    </location>
</feature>
<gene>
    <name evidence="9 11" type="primary">ruvB</name>
    <name evidence="11" type="ORF">HCT46_05795</name>
</gene>
<feature type="binding site" evidence="9">
    <location>
        <position position="72"/>
    </location>
    <ligand>
        <name>ATP</name>
        <dbReference type="ChEBI" id="CHEBI:30616"/>
    </ligand>
</feature>
<dbReference type="Pfam" id="PF05496">
    <property type="entry name" value="RuvB_N"/>
    <property type="match status" value="1"/>
</dbReference>
<dbReference type="InterPro" id="IPR041445">
    <property type="entry name" value="AAA_lid_4"/>
</dbReference>
<evidence type="ECO:0000256" key="6">
    <source>
        <dbReference type="ARBA" id="ARBA00023125"/>
    </source>
</evidence>
<keyword evidence="8 9" id="KW-0234">DNA repair</keyword>
<dbReference type="InterPro" id="IPR027417">
    <property type="entry name" value="P-loop_NTPase"/>
</dbReference>
<dbReference type="GO" id="GO:0006310">
    <property type="term" value="P:DNA recombination"/>
    <property type="evidence" value="ECO:0007669"/>
    <property type="project" value="UniProtKB-UniRule"/>
</dbReference>
<comment type="domain">
    <text evidence="9">Has 3 domains, the large (RuvB-L) and small ATPase (RuvB-S) domains and the C-terminal head (RuvB-H) domain. The head domain binds DNA, while the ATPase domains jointly bind ATP, ADP or are empty depending on the state of the subunit in the translocation cycle. During a single DNA translocation step the structure of each domain remains the same, but their relative positions change.</text>
</comment>
<dbReference type="Gene3D" id="3.40.50.300">
    <property type="entry name" value="P-loop containing nucleotide triphosphate hydrolases"/>
    <property type="match status" value="1"/>
</dbReference>
<feature type="binding site" evidence="9">
    <location>
        <position position="187"/>
    </location>
    <ligand>
        <name>ATP</name>
        <dbReference type="ChEBI" id="CHEBI:30616"/>
    </ligand>
</feature>
<keyword evidence="1 9" id="KW-0963">Cytoplasm</keyword>
<feature type="binding site" evidence="9">
    <location>
        <position position="68"/>
    </location>
    <ligand>
        <name>ATP</name>
        <dbReference type="ChEBI" id="CHEBI:30616"/>
    </ligand>
</feature>
<keyword evidence="2 9" id="KW-0547">Nucleotide-binding</keyword>
<comment type="caution">
    <text evidence="11">The sequence shown here is derived from an EMBL/GenBank/DDBJ whole genome shotgun (WGS) entry which is preliminary data.</text>
</comment>
<dbReference type="Pfam" id="PF05491">
    <property type="entry name" value="WHD_RuvB"/>
    <property type="match status" value="1"/>
</dbReference>
<dbReference type="HAMAP" id="MF_00016">
    <property type="entry name" value="DNA_HJ_migration_RuvB"/>
    <property type="match status" value="1"/>
</dbReference>
<keyword evidence="11" id="KW-0347">Helicase</keyword>
<dbReference type="InterPro" id="IPR003593">
    <property type="entry name" value="AAA+_ATPase"/>
</dbReference>
<dbReference type="GO" id="GO:0000400">
    <property type="term" value="F:four-way junction DNA binding"/>
    <property type="evidence" value="ECO:0007669"/>
    <property type="project" value="UniProtKB-UniRule"/>
</dbReference>
<reference evidence="11" key="1">
    <citation type="submission" date="2020-03" db="EMBL/GenBank/DDBJ databases">
        <title>Spirochaetal bacteria isolated from arthropods constitute a novel genus Entomospira genus novum within the order Spirochaetales.</title>
        <authorList>
            <person name="Grana-Miraglia L."/>
            <person name="Sikutova S."/>
            <person name="Fingerle V."/>
            <person name="Sing A."/>
            <person name="Castillo-Ramirez S."/>
            <person name="Margos G."/>
            <person name="Rudolf I."/>
        </authorList>
    </citation>
    <scope>NUCLEOTIDE SEQUENCE</scope>
    <source>
        <strain evidence="11">BR208</strain>
    </source>
</reference>
<dbReference type="GO" id="GO:0005737">
    <property type="term" value="C:cytoplasm"/>
    <property type="evidence" value="ECO:0007669"/>
    <property type="project" value="UniProtKB-SubCell"/>
</dbReference>
<dbReference type="EMBL" id="JAATLK010000001">
    <property type="protein sequence ID" value="NIZ47422.1"/>
    <property type="molecule type" value="Genomic_DNA"/>
</dbReference>
<comment type="caution">
    <text evidence="9">Lacks conserved residue(s) required for the propagation of feature annotation.</text>
</comment>
<keyword evidence="6 9" id="KW-0238">DNA-binding</keyword>
<protein>
    <recommendedName>
        <fullName evidence="9">Holliday junction branch migration complex subunit RuvB</fullName>
        <ecNumber evidence="9">3.6.4.-</ecNumber>
    </recommendedName>
</protein>
<feature type="domain" description="AAA+ ATPase" evidence="10">
    <location>
        <begin position="57"/>
        <end position="191"/>
    </location>
</feature>
<feature type="binding site" evidence="9">
    <location>
        <position position="72"/>
    </location>
    <ligand>
        <name>Mg(2+)</name>
        <dbReference type="ChEBI" id="CHEBI:18420"/>
    </ligand>
</feature>
<evidence type="ECO:0000256" key="7">
    <source>
        <dbReference type="ARBA" id="ARBA00023172"/>
    </source>
</evidence>
<evidence type="ECO:0000256" key="4">
    <source>
        <dbReference type="ARBA" id="ARBA00022801"/>
    </source>
</evidence>
<dbReference type="PANTHER" id="PTHR42848:SF1">
    <property type="entry name" value="HOLLIDAY JUNCTION BRANCH MIGRATION COMPLEX SUBUNIT RUVB"/>
    <property type="match status" value="1"/>
</dbReference>
<dbReference type="GO" id="GO:0005524">
    <property type="term" value="F:ATP binding"/>
    <property type="evidence" value="ECO:0007669"/>
    <property type="project" value="UniProtKB-UniRule"/>
</dbReference>
<comment type="catalytic activity">
    <reaction evidence="9">
        <text>ATP + H2O = ADP + phosphate + H(+)</text>
        <dbReference type="Rhea" id="RHEA:13065"/>
        <dbReference type="ChEBI" id="CHEBI:15377"/>
        <dbReference type="ChEBI" id="CHEBI:15378"/>
        <dbReference type="ChEBI" id="CHEBI:30616"/>
        <dbReference type="ChEBI" id="CHEBI:43474"/>
        <dbReference type="ChEBI" id="CHEBI:456216"/>
    </reaction>
</comment>
<keyword evidence="7 9" id="KW-0233">DNA recombination</keyword>
<evidence type="ECO:0000256" key="8">
    <source>
        <dbReference type="ARBA" id="ARBA00023204"/>
    </source>
</evidence>
<accession>A0A968GCN9</accession>
<feature type="binding site" evidence="9">
    <location>
        <begin position="134"/>
        <end position="136"/>
    </location>
    <ligand>
        <name>ATP</name>
        <dbReference type="ChEBI" id="CHEBI:30616"/>
    </ligand>
</feature>
<feature type="binding site" evidence="9">
    <location>
        <position position="27"/>
    </location>
    <ligand>
        <name>ATP</name>
        <dbReference type="ChEBI" id="CHEBI:30616"/>
    </ligand>
</feature>
<dbReference type="GO" id="GO:0006281">
    <property type="term" value="P:DNA repair"/>
    <property type="evidence" value="ECO:0007669"/>
    <property type="project" value="UniProtKB-UniRule"/>
</dbReference>
<dbReference type="Pfam" id="PF17864">
    <property type="entry name" value="AAA_lid_4"/>
    <property type="match status" value="1"/>
</dbReference>
<feature type="binding site" evidence="9">
    <location>
        <position position="73"/>
    </location>
    <ligand>
        <name>ATP</name>
        <dbReference type="ChEBI" id="CHEBI:30616"/>
    </ligand>
</feature>
<dbReference type="AlphaFoldDB" id="A0A968GCN9"/>
<dbReference type="InterPro" id="IPR008823">
    <property type="entry name" value="RuvB_wg_C"/>
</dbReference>
<feature type="binding site" evidence="9">
    <location>
        <position position="321"/>
    </location>
    <ligand>
        <name>DNA</name>
        <dbReference type="ChEBI" id="CHEBI:16991"/>
    </ligand>
</feature>
<dbReference type="GO" id="GO:0048476">
    <property type="term" value="C:Holliday junction resolvase complex"/>
    <property type="evidence" value="ECO:0007669"/>
    <property type="project" value="UniProtKB-UniRule"/>
</dbReference>
<evidence type="ECO:0000313" key="12">
    <source>
        <dbReference type="Proteomes" id="UP000752013"/>
    </source>
</evidence>
<dbReference type="Gene3D" id="1.10.10.10">
    <property type="entry name" value="Winged helix-like DNA-binding domain superfamily/Winged helix DNA-binding domain"/>
    <property type="match status" value="1"/>
</dbReference>
<dbReference type="Proteomes" id="UP000752013">
    <property type="component" value="Unassembled WGS sequence"/>
</dbReference>
<feature type="region of interest" description="Small ATPAse domain (RuvB-S)" evidence="9">
    <location>
        <begin position="188"/>
        <end position="258"/>
    </location>
</feature>
<proteinExistence type="inferred from homology"/>
<feature type="binding site" evidence="9">
    <location>
        <position position="316"/>
    </location>
    <ligand>
        <name>DNA</name>
        <dbReference type="ChEBI" id="CHEBI:16991"/>
    </ligand>
</feature>
<keyword evidence="4 9" id="KW-0378">Hydrolase</keyword>
<feature type="region of interest" description="Head domain (RuvB-H)" evidence="9">
    <location>
        <begin position="261"/>
        <end position="346"/>
    </location>
</feature>
<name>A0A968GCN9_9SPIO</name>
<evidence type="ECO:0000256" key="2">
    <source>
        <dbReference type="ARBA" id="ARBA00022741"/>
    </source>
</evidence>
<dbReference type="SMART" id="SM00382">
    <property type="entry name" value="AAA"/>
    <property type="match status" value="1"/>
</dbReference>
<dbReference type="GO" id="GO:0016787">
    <property type="term" value="F:hydrolase activity"/>
    <property type="evidence" value="ECO:0007669"/>
    <property type="project" value="UniProtKB-KW"/>
</dbReference>
<evidence type="ECO:0000256" key="3">
    <source>
        <dbReference type="ARBA" id="ARBA00022763"/>
    </source>
</evidence>
<feature type="binding site" evidence="9">
    <location>
        <position position="177"/>
    </location>
    <ligand>
        <name>ATP</name>
        <dbReference type="ChEBI" id="CHEBI:30616"/>
    </ligand>
</feature>
<dbReference type="InterPro" id="IPR036390">
    <property type="entry name" value="WH_DNA-bd_sf"/>
</dbReference>